<dbReference type="PANTHER" id="PTHR43531">
    <property type="entry name" value="PROTEIN ICFG"/>
    <property type="match status" value="1"/>
</dbReference>
<dbReference type="InterPro" id="IPR003660">
    <property type="entry name" value="HAMP_dom"/>
</dbReference>
<feature type="transmembrane region" description="Helical" evidence="7">
    <location>
        <begin position="185"/>
        <end position="209"/>
    </location>
</feature>
<keyword evidence="4" id="KW-0807">Transducer</keyword>
<dbReference type="GO" id="GO:0007165">
    <property type="term" value="P:signal transduction"/>
    <property type="evidence" value="ECO:0007669"/>
    <property type="project" value="UniProtKB-KW"/>
</dbReference>
<evidence type="ECO:0000259" key="9">
    <source>
        <dbReference type="PROSITE" id="PS50885"/>
    </source>
</evidence>
<gene>
    <name evidence="10" type="ORF">SGN30_06025</name>
</gene>
<organism evidence="10 11">
    <name type="scientific">Delftia acidovorans</name>
    <name type="common">Pseudomonas acidovorans</name>
    <name type="synonym">Comamonas acidovorans</name>
    <dbReference type="NCBI Taxonomy" id="80866"/>
    <lineage>
        <taxon>Bacteria</taxon>
        <taxon>Pseudomonadati</taxon>
        <taxon>Pseudomonadota</taxon>
        <taxon>Betaproteobacteria</taxon>
        <taxon>Burkholderiales</taxon>
        <taxon>Comamonadaceae</taxon>
        <taxon>Delftia</taxon>
    </lineage>
</organism>
<keyword evidence="5" id="KW-0175">Coiled coil</keyword>
<dbReference type="PRINTS" id="PR00260">
    <property type="entry name" value="CHEMTRNSDUCR"/>
</dbReference>
<dbReference type="Pfam" id="PF00672">
    <property type="entry name" value="HAMP"/>
    <property type="match status" value="1"/>
</dbReference>
<comment type="subcellular location">
    <subcellularLocation>
        <location evidence="1">Membrane</location>
    </subcellularLocation>
</comment>
<dbReference type="GO" id="GO:0006935">
    <property type="term" value="P:chemotaxis"/>
    <property type="evidence" value="ECO:0007669"/>
    <property type="project" value="InterPro"/>
</dbReference>
<evidence type="ECO:0000313" key="10">
    <source>
        <dbReference type="EMBL" id="MDX4952975.1"/>
    </source>
</evidence>
<dbReference type="InterPro" id="IPR047347">
    <property type="entry name" value="YvaQ-like_sensor"/>
</dbReference>
<dbReference type="PROSITE" id="PS50885">
    <property type="entry name" value="HAMP"/>
    <property type="match status" value="1"/>
</dbReference>
<dbReference type="FunFam" id="1.10.287.950:FF:000001">
    <property type="entry name" value="Methyl-accepting chemotaxis sensory transducer"/>
    <property type="match status" value="1"/>
</dbReference>
<feature type="domain" description="Methyl-accepting transducer" evidence="8">
    <location>
        <begin position="269"/>
        <end position="498"/>
    </location>
</feature>
<name>A0AAJ2QZI3_DELAC</name>
<evidence type="ECO:0000256" key="6">
    <source>
        <dbReference type="SAM" id="MobiDB-lite"/>
    </source>
</evidence>
<evidence type="ECO:0000256" key="7">
    <source>
        <dbReference type="SAM" id="Phobius"/>
    </source>
</evidence>
<feature type="coiled-coil region" evidence="5">
    <location>
        <begin position="469"/>
        <end position="507"/>
    </location>
</feature>
<dbReference type="Gene3D" id="1.10.287.950">
    <property type="entry name" value="Methyl-accepting chemotaxis protein"/>
    <property type="match status" value="1"/>
</dbReference>
<evidence type="ECO:0000313" key="11">
    <source>
        <dbReference type="Proteomes" id="UP001287445"/>
    </source>
</evidence>
<evidence type="ECO:0000256" key="1">
    <source>
        <dbReference type="ARBA" id="ARBA00004370"/>
    </source>
</evidence>
<dbReference type="InterPro" id="IPR004089">
    <property type="entry name" value="MCPsignal_dom"/>
</dbReference>
<sequence>MLRLRMAHKLWLAVAAIVVALVGVVGLSGYRSAQVQARSEAVTQEMQARVQAAVRWMGLTETNAARTQAVVVSSDAAVEAEFKDVISATSARITEVQKSLEAMPLSDADKAQMARIAAARKTMIELRAQARQLKADGRQDQALVLVKQSYNPAVDAYLQSLRDFVQMQEQVARSSQEEMAASRRLTVGFAAAAVGVLLLCIVIGAHFLIASIRRPLAQASELAERIAAGDLSAGVQGQAQRADEFGDLLRSLQAMSESLSGMVQQVRQSTDSIAIASAEIATGNQDLSVRTEQTSSNLQETAAAMEQFTSTLQQSASSAQQASSLAAGASQVAQRGGEVVARVVETMKGINDSSRQIADIVGVIDSIAFQTNILALNAAVEAARAGEQGRGFAVVASEVRTLAQRSAAAAKEIRQLIGASVERVEDGARLVGDAGTTMEGIVQSVQRVADTIGEITAASSEQSAGVAQVNQAVGQLDQMTQQNAALVEQSAAAAQSLREQAEQLSRTVAVFKVAHLAPSPTTLARQAAPAARTAHSAAAAPRRPAAAVAPAAVGPVAARPAAARAAAPKLASAPRPAAPAAEDGQWENF</sequence>
<dbReference type="InterPro" id="IPR024478">
    <property type="entry name" value="HlyB_4HB_MCP"/>
</dbReference>
<evidence type="ECO:0000256" key="2">
    <source>
        <dbReference type="ARBA" id="ARBA00022481"/>
    </source>
</evidence>
<evidence type="ECO:0000259" key="8">
    <source>
        <dbReference type="PROSITE" id="PS50111"/>
    </source>
</evidence>
<dbReference type="PANTHER" id="PTHR43531:SF14">
    <property type="entry name" value="METHYL-ACCEPTING CHEMOTAXIS PROTEIN I-RELATED"/>
    <property type="match status" value="1"/>
</dbReference>
<dbReference type="GO" id="GO:0005886">
    <property type="term" value="C:plasma membrane"/>
    <property type="evidence" value="ECO:0007669"/>
    <property type="project" value="TreeGrafter"/>
</dbReference>
<evidence type="ECO:0000256" key="3">
    <source>
        <dbReference type="ARBA" id="ARBA00029447"/>
    </source>
</evidence>
<feature type="region of interest" description="Disordered" evidence="6">
    <location>
        <begin position="558"/>
        <end position="589"/>
    </location>
</feature>
<dbReference type="InterPro" id="IPR004090">
    <property type="entry name" value="Chemotax_Me-accpt_rcpt"/>
</dbReference>
<dbReference type="SMART" id="SM00283">
    <property type="entry name" value="MA"/>
    <property type="match status" value="1"/>
</dbReference>
<dbReference type="Proteomes" id="UP001287445">
    <property type="component" value="Unassembled WGS sequence"/>
</dbReference>
<proteinExistence type="inferred from homology"/>
<dbReference type="InterPro" id="IPR051310">
    <property type="entry name" value="MCP_chemotaxis"/>
</dbReference>
<comment type="caution">
    <text evidence="10">The sequence shown here is derived from an EMBL/GenBank/DDBJ whole genome shotgun (WGS) entry which is preliminary data.</text>
</comment>
<dbReference type="CDD" id="cd06225">
    <property type="entry name" value="HAMP"/>
    <property type="match status" value="1"/>
</dbReference>
<comment type="similarity">
    <text evidence="3">Belongs to the methyl-accepting chemotaxis (MCP) protein family.</text>
</comment>
<evidence type="ECO:0000256" key="5">
    <source>
        <dbReference type="SAM" id="Coils"/>
    </source>
</evidence>
<evidence type="ECO:0000256" key="4">
    <source>
        <dbReference type="PROSITE-ProRule" id="PRU00284"/>
    </source>
</evidence>
<dbReference type="SMART" id="SM00304">
    <property type="entry name" value="HAMP"/>
    <property type="match status" value="1"/>
</dbReference>
<dbReference type="PROSITE" id="PS50111">
    <property type="entry name" value="CHEMOTAXIS_TRANSDUC_2"/>
    <property type="match status" value="1"/>
</dbReference>
<keyword evidence="7" id="KW-1133">Transmembrane helix</keyword>
<dbReference type="Pfam" id="PF12729">
    <property type="entry name" value="4HB_MCP_1"/>
    <property type="match status" value="1"/>
</dbReference>
<keyword evidence="7" id="KW-0812">Transmembrane</keyword>
<dbReference type="Pfam" id="PF00015">
    <property type="entry name" value="MCPsignal"/>
    <property type="match status" value="1"/>
</dbReference>
<keyword evidence="7" id="KW-0472">Membrane</keyword>
<keyword evidence="2" id="KW-0488">Methylation</keyword>
<dbReference type="SUPFAM" id="SSF58104">
    <property type="entry name" value="Methyl-accepting chemotaxis protein (MCP) signaling domain"/>
    <property type="match status" value="1"/>
</dbReference>
<dbReference type="GO" id="GO:0004888">
    <property type="term" value="F:transmembrane signaling receptor activity"/>
    <property type="evidence" value="ECO:0007669"/>
    <property type="project" value="InterPro"/>
</dbReference>
<dbReference type="CDD" id="cd19411">
    <property type="entry name" value="MCP2201-like_sensor"/>
    <property type="match status" value="1"/>
</dbReference>
<dbReference type="RefSeq" id="WP_319072297.1">
    <property type="nucleotide sequence ID" value="NZ_JAWWMZ010000002.1"/>
</dbReference>
<dbReference type="EMBL" id="JAWWMZ010000002">
    <property type="protein sequence ID" value="MDX4952975.1"/>
    <property type="molecule type" value="Genomic_DNA"/>
</dbReference>
<feature type="compositionally biased region" description="Low complexity" evidence="6">
    <location>
        <begin position="558"/>
        <end position="581"/>
    </location>
</feature>
<reference evidence="10" key="1">
    <citation type="submission" date="2023-11" db="EMBL/GenBank/DDBJ databases">
        <title>Identification and selenium tolerance of Delftia acidovorans R3-25.</title>
        <authorList>
            <person name="Zhang S."/>
            <person name="Liu Y."/>
            <person name="Guo Y."/>
        </authorList>
    </citation>
    <scope>NUCLEOTIDE SEQUENCE</scope>
    <source>
        <strain evidence="10">R3-25</strain>
    </source>
</reference>
<accession>A0AAJ2QZI3</accession>
<dbReference type="CDD" id="cd11386">
    <property type="entry name" value="MCP_signal"/>
    <property type="match status" value="1"/>
</dbReference>
<feature type="domain" description="HAMP" evidence="9">
    <location>
        <begin position="210"/>
        <end position="264"/>
    </location>
</feature>
<dbReference type="AlphaFoldDB" id="A0AAJ2QZI3"/>
<protein>
    <submittedName>
        <fullName evidence="10">Methyl-accepting chemotaxis protein</fullName>
    </submittedName>
</protein>